<organism evidence="1 2">
    <name type="scientific">Paenibacillus phyllosphaerae</name>
    <dbReference type="NCBI Taxonomy" id="274593"/>
    <lineage>
        <taxon>Bacteria</taxon>
        <taxon>Bacillati</taxon>
        <taxon>Bacillota</taxon>
        <taxon>Bacilli</taxon>
        <taxon>Bacillales</taxon>
        <taxon>Paenibacillaceae</taxon>
        <taxon>Paenibacillus</taxon>
    </lineage>
</organism>
<keyword evidence="2" id="KW-1185">Reference proteome</keyword>
<dbReference type="EMBL" id="JACHXK010000001">
    <property type="protein sequence ID" value="MBB3108330.1"/>
    <property type="molecule type" value="Genomic_DNA"/>
</dbReference>
<dbReference type="Proteomes" id="UP000570361">
    <property type="component" value="Unassembled WGS sequence"/>
</dbReference>
<comment type="caution">
    <text evidence="1">The sequence shown here is derived from an EMBL/GenBank/DDBJ whole genome shotgun (WGS) entry which is preliminary data.</text>
</comment>
<evidence type="ECO:0000313" key="2">
    <source>
        <dbReference type="Proteomes" id="UP000570361"/>
    </source>
</evidence>
<evidence type="ECO:0000313" key="1">
    <source>
        <dbReference type="EMBL" id="MBB3108330.1"/>
    </source>
</evidence>
<accession>A0A7W5AT66</accession>
<sequence>MSYRIAKGALERKVVEAYEATAVQTSKKLDFLYRSYDQLFMTMMVDKELVGTVTGMLTAPVDSYEYASYAENVDSLLQNYMYADPNITSLELLTMEGSLVPTKSGLLKNRSYAADGWLQSIVSQDGQSV</sequence>
<name>A0A7W5AT66_9BACL</name>
<reference evidence="1 2" key="1">
    <citation type="submission" date="2020-08" db="EMBL/GenBank/DDBJ databases">
        <title>Genomic Encyclopedia of Type Strains, Phase III (KMG-III): the genomes of soil and plant-associated and newly described type strains.</title>
        <authorList>
            <person name="Whitman W."/>
        </authorList>
    </citation>
    <scope>NUCLEOTIDE SEQUENCE [LARGE SCALE GENOMIC DNA]</scope>
    <source>
        <strain evidence="1 2">CECT 5862</strain>
    </source>
</reference>
<dbReference type="RefSeq" id="WP_183596282.1">
    <property type="nucleotide sequence ID" value="NZ_JACHXK010000001.1"/>
</dbReference>
<gene>
    <name evidence="1" type="ORF">FHS18_000358</name>
</gene>
<dbReference type="AlphaFoldDB" id="A0A7W5AT66"/>
<proteinExistence type="predicted"/>
<protein>
    <submittedName>
        <fullName evidence="1">Uncharacterized protein</fullName>
    </submittedName>
</protein>